<protein>
    <submittedName>
        <fullName evidence="4">GNAT family N-acetyltransferase</fullName>
    </submittedName>
</protein>
<dbReference type="Gene3D" id="3.40.630.30">
    <property type="match status" value="1"/>
</dbReference>
<name>A0AAC9J6Q7_VIRHA</name>
<evidence type="ECO:0000256" key="1">
    <source>
        <dbReference type="ARBA" id="ARBA00022679"/>
    </source>
</evidence>
<dbReference type="Pfam" id="PF00583">
    <property type="entry name" value="Acetyltransf_1"/>
    <property type="match status" value="1"/>
</dbReference>
<dbReference type="InterPro" id="IPR016181">
    <property type="entry name" value="Acyl_CoA_acyltransferase"/>
</dbReference>
<dbReference type="KEGG" id="vhl:BME96_03580"/>
<dbReference type="InterPro" id="IPR050832">
    <property type="entry name" value="Bact_Acetyltransf"/>
</dbReference>
<evidence type="ECO:0000259" key="3">
    <source>
        <dbReference type="PROSITE" id="PS51186"/>
    </source>
</evidence>
<organism evidence="4 5">
    <name type="scientific">Virgibacillus halodenitrificans</name>
    <name type="common">Bacillus halodenitrificans</name>
    <dbReference type="NCBI Taxonomy" id="1482"/>
    <lineage>
        <taxon>Bacteria</taxon>
        <taxon>Bacillati</taxon>
        <taxon>Bacillota</taxon>
        <taxon>Bacilli</taxon>
        <taxon>Bacillales</taxon>
        <taxon>Bacillaceae</taxon>
        <taxon>Virgibacillus</taxon>
    </lineage>
</organism>
<dbReference type="PROSITE" id="PS51186">
    <property type="entry name" value="GNAT"/>
    <property type="match status" value="1"/>
</dbReference>
<evidence type="ECO:0000313" key="4">
    <source>
        <dbReference type="EMBL" id="APC50165.1"/>
    </source>
</evidence>
<dbReference type="InterPro" id="IPR000182">
    <property type="entry name" value="GNAT_dom"/>
</dbReference>
<accession>A0AAC9J6Q7</accession>
<feature type="domain" description="N-acetyltransferase" evidence="3">
    <location>
        <begin position="1"/>
        <end position="166"/>
    </location>
</feature>
<evidence type="ECO:0000313" key="5">
    <source>
        <dbReference type="Proteomes" id="UP000182945"/>
    </source>
</evidence>
<dbReference type="CDD" id="cd04301">
    <property type="entry name" value="NAT_SF"/>
    <property type="match status" value="1"/>
</dbReference>
<keyword evidence="2" id="KW-0012">Acyltransferase</keyword>
<dbReference type="EMBL" id="CP017962">
    <property type="protein sequence ID" value="APC50165.1"/>
    <property type="molecule type" value="Genomic_DNA"/>
</dbReference>
<gene>
    <name evidence="4" type="ORF">BME96_03580</name>
</gene>
<reference evidence="4 5" key="1">
    <citation type="submission" date="2016-11" db="EMBL/GenBank/DDBJ databases">
        <title>Complete genome sequencing of Virgibacillus halodenitrificans PDB-F2.</title>
        <authorList>
            <person name="Sun Z."/>
            <person name="Zhou Y."/>
            <person name="Li H."/>
        </authorList>
    </citation>
    <scope>NUCLEOTIDE SEQUENCE [LARGE SCALE GENOMIC DNA]</scope>
    <source>
        <strain evidence="4 5">PDB-F2</strain>
    </source>
</reference>
<dbReference type="Proteomes" id="UP000182945">
    <property type="component" value="Chromosome"/>
</dbReference>
<proteinExistence type="predicted"/>
<sequence>MIKRLKPADAASYWNLRLEALKRHPEAFLTSYEEAVQRENPLQGVAANLEKEENYTFGAFENGSLIGMVTLLIETREKIKHKANLFAMYVSTEERGKGIGRALLQEAIEKAQALREIEQINLSVVKTNTRASRLYQDMGFRSFGTETKALKLEDVYYDEVHMVLFI</sequence>
<dbReference type="GO" id="GO:0016747">
    <property type="term" value="F:acyltransferase activity, transferring groups other than amino-acyl groups"/>
    <property type="evidence" value="ECO:0007669"/>
    <property type="project" value="InterPro"/>
</dbReference>
<dbReference type="SUPFAM" id="SSF55729">
    <property type="entry name" value="Acyl-CoA N-acyltransferases (Nat)"/>
    <property type="match status" value="1"/>
</dbReference>
<dbReference type="AlphaFoldDB" id="A0AAC9J6Q7"/>
<dbReference type="RefSeq" id="WP_071649941.1">
    <property type="nucleotide sequence ID" value="NZ_CP017962.1"/>
</dbReference>
<dbReference type="PANTHER" id="PTHR43877">
    <property type="entry name" value="AMINOALKYLPHOSPHONATE N-ACETYLTRANSFERASE-RELATED-RELATED"/>
    <property type="match status" value="1"/>
</dbReference>
<dbReference type="GeneID" id="71513467"/>
<keyword evidence="1" id="KW-0808">Transferase</keyword>
<evidence type="ECO:0000256" key="2">
    <source>
        <dbReference type="ARBA" id="ARBA00023315"/>
    </source>
</evidence>